<dbReference type="OrthoDB" id="5863171at2759"/>
<name>E5A867_LEPMJ</name>
<evidence type="ECO:0000313" key="3">
    <source>
        <dbReference type="Proteomes" id="UP000002668"/>
    </source>
</evidence>
<protein>
    <submittedName>
        <fullName evidence="2">Predicted protein</fullName>
    </submittedName>
</protein>
<evidence type="ECO:0000313" key="2">
    <source>
        <dbReference type="EMBL" id="CBX99812.1"/>
    </source>
</evidence>
<dbReference type="EMBL" id="FP929137">
    <property type="protein sequence ID" value="CBX99812.1"/>
    <property type="molecule type" value="Genomic_DNA"/>
</dbReference>
<dbReference type="Proteomes" id="UP000002668">
    <property type="component" value="Genome"/>
</dbReference>
<dbReference type="AlphaFoldDB" id="E5A867"/>
<feature type="compositionally biased region" description="Polar residues" evidence="1">
    <location>
        <begin position="27"/>
        <end position="37"/>
    </location>
</feature>
<dbReference type="STRING" id="985895.E5A867"/>
<organism evidence="3">
    <name type="scientific">Leptosphaeria maculans (strain JN3 / isolate v23.1.3 / race Av1-4-5-6-7-8)</name>
    <name type="common">Blackleg fungus</name>
    <name type="synonym">Phoma lingam</name>
    <dbReference type="NCBI Taxonomy" id="985895"/>
    <lineage>
        <taxon>Eukaryota</taxon>
        <taxon>Fungi</taxon>
        <taxon>Dikarya</taxon>
        <taxon>Ascomycota</taxon>
        <taxon>Pezizomycotina</taxon>
        <taxon>Dothideomycetes</taxon>
        <taxon>Pleosporomycetidae</taxon>
        <taxon>Pleosporales</taxon>
        <taxon>Pleosporineae</taxon>
        <taxon>Leptosphaeriaceae</taxon>
        <taxon>Plenodomus</taxon>
        <taxon>Plenodomus lingam/Leptosphaeria maculans species complex</taxon>
    </lineage>
</organism>
<accession>E5A867</accession>
<gene>
    <name evidence="2" type="ORF">LEMA_P074010.1</name>
</gene>
<dbReference type="VEuPathDB" id="FungiDB:LEMA_P074010.1"/>
<feature type="compositionally biased region" description="Low complexity" evidence="1">
    <location>
        <begin position="61"/>
        <end position="84"/>
    </location>
</feature>
<feature type="compositionally biased region" description="Gly residues" evidence="1">
    <location>
        <begin position="199"/>
        <end position="210"/>
    </location>
</feature>
<keyword evidence="3" id="KW-1185">Reference proteome</keyword>
<dbReference type="HOGENOM" id="CLU_987189_0_0_1"/>
<dbReference type="OMA" id="KNDAPHG"/>
<evidence type="ECO:0000256" key="1">
    <source>
        <dbReference type="SAM" id="MobiDB-lite"/>
    </source>
</evidence>
<feature type="compositionally biased region" description="Acidic residues" evidence="1">
    <location>
        <begin position="220"/>
        <end position="232"/>
    </location>
</feature>
<proteinExistence type="predicted"/>
<dbReference type="eggNOG" id="KOG4323">
    <property type="taxonomic scope" value="Eukaryota"/>
</dbReference>
<feature type="region of interest" description="Disordered" evidence="1">
    <location>
        <begin position="142"/>
        <end position="255"/>
    </location>
</feature>
<sequence length="282" mass="29126">MLQFNKSGDRIPFLGNASNSRGRRSVRSTMDLLNSANEPHGADNGLPSTASMPQSPSPDMAAQSATTATTSATTTSTTTATTPPTTTPPVPTSASTAAASGSSFPQFSASTAAILERLQGNGGHASRHAALEAKRAEILQKYVTSDKLPTPPPMPTTGRRGRGGRVGTPSGLKTEVGASPTGNSSGRGSGRGRGRGRGRGSGNGRGGGRGRGSKRKRSDSEEESDHDDDDSDMSSSHTPLPTRTKSGRSIHKPVVFVPTIPEPAQGVKRRRSTKTMLAANIL</sequence>
<feature type="compositionally biased region" description="Low complexity" evidence="1">
    <location>
        <begin position="92"/>
        <end position="103"/>
    </location>
</feature>
<feature type="region of interest" description="Disordered" evidence="1">
    <location>
        <begin position="1"/>
        <end position="104"/>
    </location>
</feature>
<dbReference type="InParanoid" id="E5A867"/>
<reference evidence="3" key="1">
    <citation type="journal article" date="2011" name="Nat. Commun.">
        <title>Effector diversification within compartments of the Leptosphaeria maculans genome affected by Repeat-Induced Point mutations.</title>
        <authorList>
            <person name="Rouxel T."/>
            <person name="Grandaubert J."/>
            <person name="Hane J.K."/>
            <person name="Hoede C."/>
            <person name="van de Wouw A.P."/>
            <person name="Couloux A."/>
            <person name="Dominguez V."/>
            <person name="Anthouard V."/>
            <person name="Bally P."/>
            <person name="Bourras S."/>
            <person name="Cozijnsen A.J."/>
            <person name="Ciuffetti L.M."/>
            <person name="Degrave A."/>
            <person name="Dilmaghani A."/>
            <person name="Duret L."/>
            <person name="Fudal I."/>
            <person name="Goodwin S.B."/>
            <person name="Gout L."/>
            <person name="Glaser N."/>
            <person name="Linglin J."/>
            <person name="Kema G.H.J."/>
            <person name="Lapalu N."/>
            <person name="Lawrence C.B."/>
            <person name="May K."/>
            <person name="Meyer M."/>
            <person name="Ollivier B."/>
            <person name="Poulain J."/>
            <person name="Schoch C.L."/>
            <person name="Simon A."/>
            <person name="Spatafora J.W."/>
            <person name="Stachowiak A."/>
            <person name="Turgeon B.G."/>
            <person name="Tyler B.M."/>
            <person name="Vincent D."/>
            <person name="Weissenbach J."/>
            <person name="Amselem J."/>
            <person name="Quesneville H."/>
            <person name="Oliver R.P."/>
            <person name="Wincker P."/>
            <person name="Balesdent M.-H."/>
            <person name="Howlett B.J."/>
        </authorList>
    </citation>
    <scope>NUCLEOTIDE SEQUENCE [LARGE SCALE GENOMIC DNA]</scope>
    <source>
        <strain evidence="3">JN3 / isolate v23.1.3 / race Av1-4-5-6-7-8</strain>
    </source>
</reference>